<dbReference type="InterPro" id="IPR019223">
    <property type="entry name" value="DUF2147"/>
</dbReference>
<keyword evidence="4" id="KW-1185">Reference proteome</keyword>
<protein>
    <submittedName>
        <fullName evidence="3">Uncharacterized conserved protein, DUF2147 family</fullName>
    </submittedName>
</protein>
<organism evidence="3 4">
    <name type="scientific">Maricaulis salignorans</name>
    <dbReference type="NCBI Taxonomy" id="144026"/>
    <lineage>
        <taxon>Bacteria</taxon>
        <taxon>Pseudomonadati</taxon>
        <taxon>Pseudomonadota</taxon>
        <taxon>Alphaproteobacteria</taxon>
        <taxon>Maricaulales</taxon>
        <taxon>Maricaulaceae</taxon>
        <taxon>Maricaulis</taxon>
    </lineage>
</organism>
<feature type="signal peptide" evidence="1">
    <location>
        <begin position="1"/>
        <end position="21"/>
    </location>
</feature>
<dbReference type="EMBL" id="FNHG01000003">
    <property type="protein sequence ID" value="SDL90673.1"/>
    <property type="molecule type" value="Genomic_DNA"/>
</dbReference>
<dbReference type="RefSeq" id="WP_091767010.1">
    <property type="nucleotide sequence ID" value="NZ_FNHG01000003.1"/>
</dbReference>
<dbReference type="Proteomes" id="UP000199759">
    <property type="component" value="Unassembled WGS sequence"/>
</dbReference>
<dbReference type="PANTHER" id="PTHR36919">
    <property type="entry name" value="BLR1215 PROTEIN"/>
    <property type="match status" value="1"/>
</dbReference>
<dbReference type="Gene3D" id="2.40.128.520">
    <property type="match status" value="1"/>
</dbReference>
<name>A0A1G9NWI9_9PROT</name>
<feature type="domain" description="DUF2147" evidence="2">
    <location>
        <begin position="29"/>
        <end position="140"/>
    </location>
</feature>
<reference evidence="3 4" key="1">
    <citation type="submission" date="2016-10" db="EMBL/GenBank/DDBJ databases">
        <authorList>
            <person name="de Groot N.N."/>
        </authorList>
    </citation>
    <scope>NUCLEOTIDE SEQUENCE [LARGE SCALE GENOMIC DNA]</scope>
    <source>
        <strain evidence="3 4">DSM 16077</strain>
    </source>
</reference>
<proteinExistence type="predicted"/>
<dbReference type="OrthoDB" id="9811671at2"/>
<accession>A0A1G9NWI9</accession>
<dbReference type="STRING" id="144026.SAMN04488568_10315"/>
<evidence type="ECO:0000256" key="1">
    <source>
        <dbReference type="SAM" id="SignalP"/>
    </source>
</evidence>
<dbReference type="AlphaFoldDB" id="A0A1G9NWI9"/>
<dbReference type="PANTHER" id="PTHR36919:SF2">
    <property type="entry name" value="BLL6627 PROTEIN"/>
    <property type="match status" value="1"/>
</dbReference>
<gene>
    <name evidence="3" type="ORF">SAMN04488568_10315</name>
</gene>
<evidence type="ECO:0000313" key="4">
    <source>
        <dbReference type="Proteomes" id="UP000199759"/>
    </source>
</evidence>
<sequence length="144" mass="15632">MPSTVLVSIFSYLVLAAGASAAPVDALAGQWRTVRHGALVEISDCGDGTPCGALVWVEDSVSGGQLHDVRNRQPDLREHPLIGVPILWGFLPDGEGWQGGRLYNPDDGKDFRARLELLSPKKLRVTACLGPFCRSQVWTRVNNP</sequence>
<dbReference type="Pfam" id="PF09917">
    <property type="entry name" value="DUF2147"/>
    <property type="match status" value="1"/>
</dbReference>
<feature type="chain" id="PRO_5011736066" evidence="1">
    <location>
        <begin position="22"/>
        <end position="144"/>
    </location>
</feature>
<keyword evidence="1" id="KW-0732">Signal</keyword>
<evidence type="ECO:0000259" key="2">
    <source>
        <dbReference type="Pfam" id="PF09917"/>
    </source>
</evidence>
<evidence type="ECO:0000313" key="3">
    <source>
        <dbReference type="EMBL" id="SDL90673.1"/>
    </source>
</evidence>